<evidence type="ECO:0000313" key="2">
    <source>
        <dbReference type="EMBL" id="AAV44347.1"/>
    </source>
</evidence>
<dbReference type="HOGENOM" id="CLU_161795_0_0_2"/>
<dbReference type="Proteomes" id="UP000001169">
    <property type="component" value="Plasmid pNG300"/>
</dbReference>
<evidence type="ECO:0000313" key="3">
    <source>
        <dbReference type="Proteomes" id="UP000001169"/>
    </source>
</evidence>
<protein>
    <recommendedName>
        <fullName evidence="1">DUF7718 domain-containing protein</fullName>
    </recommendedName>
</protein>
<dbReference type="EnsemblBacteria" id="AAV44347">
    <property type="protein sequence ID" value="AAV44347"/>
    <property type="gene ID" value="pNG3015"/>
</dbReference>
<geneLocation type="plasmid" evidence="2 3">
    <name>pNG300</name>
</geneLocation>
<sequence>MLCYLIAVSMRDFLPTPLKPVFRESVQETDYVNDFDLPYVRLRVHIETANGDVEKFTIQLEYNVALVGPGKNDWGPLARFDHNPHSKRGHDVTQEGLHLDLIDPDGTKYKVRRGFPNKPINDYPKHCELYLLDKSRRLTLDFERRNNLSGKYYSP</sequence>
<accession>Q5V7Y7</accession>
<gene>
    <name evidence="2" type="ordered locus">pNG3015</name>
</gene>
<dbReference type="AlphaFoldDB" id="Q5V7Y7"/>
<keyword evidence="2" id="KW-0614">Plasmid</keyword>
<dbReference type="Pfam" id="PF24839">
    <property type="entry name" value="DUF7718"/>
    <property type="match status" value="1"/>
</dbReference>
<feature type="domain" description="DUF7718" evidence="1">
    <location>
        <begin position="27"/>
        <end position="147"/>
    </location>
</feature>
<keyword evidence="3" id="KW-1185">Reference proteome</keyword>
<organism evidence="2 3">
    <name type="scientific">Haloarcula marismortui (strain ATCC 43049 / DSM 3752 / JCM 8966 / VKM B-1809)</name>
    <name type="common">Halobacterium marismortui</name>
    <dbReference type="NCBI Taxonomy" id="272569"/>
    <lineage>
        <taxon>Archaea</taxon>
        <taxon>Methanobacteriati</taxon>
        <taxon>Methanobacteriota</taxon>
        <taxon>Stenosarchaea group</taxon>
        <taxon>Halobacteria</taxon>
        <taxon>Halobacteriales</taxon>
        <taxon>Haloarculaceae</taxon>
        <taxon>Haloarcula</taxon>
    </lineage>
</organism>
<proteinExistence type="predicted"/>
<reference evidence="2 3" key="1">
    <citation type="journal article" date="2004" name="Genome Res.">
        <title>Genome sequence of Haloarcula marismortui: a halophilic archaeon from the Dead Sea.</title>
        <authorList>
            <person name="Baliga N.S."/>
            <person name="Bonneau R."/>
            <person name="Facciotti M.T."/>
            <person name="Pan M."/>
            <person name="Glusman G."/>
            <person name="Deutsch E.W."/>
            <person name="Shannon P."/>
            <person name="Chiu Y."/>
            <person name="Weng R.S."/>
            <person name="Gan R.R."/>
            <person name="Hung P."/>
            <person name="Date S.V."/>
            <person name="Marcotte E."/>
            <person name="Hood L."/>
            <person name="Ng W.V."/>
        </authorList>
    </citation>
    <scope>NUCLEOTIDE SEQUENCE [LARGE SCALE GENOMIC DNA]</scope>
    <source>
        <strain evidence="3">ATCC 43049 / DSM 3752 / JCM 8966 / VKM B-1809</strain>
        <plasmid evidence="3">Plasmid pNG300</plasmid>
    </source>
</reference>
<dbReference type="InterPro" id="IPR056135">
    <property type="entry name" value="DUF7718"/>
</dbReference>
<evidence type="ECO:0000259" key="1">
    <source>
        <dbReference type="Pfam" id="PF24839"/>
    </source>
</evidence>
<name>Q5V7Y7_HALMA</name>
<dbReference type="EMBL" id="AY596292">
    <property type="protein sequence ID" value="AAV44347.1"/>
    <property type="molecule type" value="Genomic_DNA"/>
</dbReference>
<dbReference type="KEGG" id="hma:pNG3015"/>